<dbReference type="SUPFAM" id="SSF51735">
    <property type="entry name" value="NAD(P)-binding Rossmann-fold domains"/>
    <property type="match status" value="1"/>
</dbReference>
<name>K4NRG6_9GAMM</name>
<sequence length="314" mass="36603">MKLAIFGATSQIAKDLIIRLSGLQDIKLYLYSRNPVLVEEWASKLRSRNKINSYHFAEFCSNQQYDGIINFIGASDPEKIKLINSDILKITNEYDSIIINYLNVHIECKYLFISSGAAYGDVFSTENHDRTYSKFKLDNQSVSDWYGIAKYCTEMRHRSLYQFNIYDIRVFSYFSASQNIEANFILSEMYRKIRDNSIFYTTDQNIVRDFIHPDDFYQLVCSVLFNDIKNCVLDCYSAEPITKKELILLMHDEFGMEYNIKKNSKLISTSASKVFYYSKNKSAGGLLGYIPRYTSKESIVMEMSKIIKNIKHHD</sequence>
<organism evidence="2">
    <name type="scientific">Yersinia similis</name>
    <dbReference type="NCBI Taxonomy" id="367190"/>
    <lineage>
        <taxon>Bacteria</taxon>
        <taxon>Pseudomonadati</taxon>
        <taxon>Pseudomonadota</taxon>
        <taxon>Gammaproteobacteria</taxon>
        <taxon>Enterobacterales</taxon>
        <taxon>Yersiniaceae</taxon>
        <taxon>Yersinia</taxon>
    </lineage>
</organism>
<accession>K4NRG6</accession>
<evidence type="ECO:0000313" key="2">
    <source>
        <dbReference type="EMBL" id="AFV46133.1"/>
    </source>
</evidence>
<dbReference type="InterPro" id="IPR001509">
    <property type="entry name" value="Epimerase_deHydtase"/>
</dbReference>
<dbReference type="AlphaFoldDB" id="K4NRG6"/>
<dbReference type="InterPro" id="IPR036291">
    <property type="entry name" value="NAD(P)-bd_dom_sf"/>
</dbReference>
<feature type="domain" description="NAD-dependent epimerase/dehydratase" evidence="1">
    <location>
        <begin position="6"/>
        <end position="224"/>
    </location>
</feature>
<evidence type="ECO:0000259" key="1">
    <source>
        <dbReference type="Pfam" id="PF01370"/>
    </source>
</evidence>
<gene>
    <name evidence="2" type="primary">yerF</name>
</gene>
<protein>
    <submittedName>
        <fullName evidence="2">CDP-yersiniose biosynthesis protein</fullName>
    </submittedName>
</protein>
<dbReference type="Pfam" id="PF01370">
    <property type="entry name" value="Epimerase"/>
    <property type="match status" value="1"/>
</dbReference>
<reference evidence="2" key="1">
    <citation type="journal article" date="2013" name="Glycobiology">
        <title>The O-specific polysaccharide structure and gene cluster of serotype O:12 of the Yersinia pseudotuberculosis complex, and the identification of a novel L-quinovose biosynthesis gene.</title>
        <authorList>
            <person name="De Castro C."/>
            <person name="Kenyon J.J."/>
            <person name="Cunneen M.M."/>
            <person name="Molinaro A."/>
            <person name="Holst O."/>
            <person name="Skurnik M."/>
            <person name="Reeves P.R."/>
        </authorList>
    </citation>
    <scope>NUCLEOTIDE SEQUENCE</scope>
    <source>
        <strain evidence="2">MW864-2</strain>
    </source>
</reference>
<dbReference type="Gene3D" id="3.40.50.720">
    <property type="entry name" value="NAD(P)-binding Rossmann-like Domain"/>
    <property type="match status" value="1"/>
</dbReference>
<proteinExistence type="predicted"/>
<dbReference type="EMBL" id="JX454603">
    <property type="protein sequence ID" value="AFV46133.1"/>
    <property type="molecule type" value="Genomic_DNA"/>
</dbReference>